<dbReference type="InterPro" id="IPR052155">
    <property type="entry name" value="Biofilm_reg_signaling"/>
</dbReference>
<dbReference type="CDD" id="cd01949">
    <property type="entry name" value="GGDEF"/>
    <property type="match status" value="1"/>
</dbReference>
<dbReference type="EMBL" id="MLBY01000004">
    <property type="protein sequence ID" value="MEE7457917.1"/>
    <property type="molecule type" value="Genomic_DNA"/>
</dbReference>
<dbReference type="SUPFAM" id="SSF55785">
    <property type="entry name" value="PYP-like sensor domain (PAS domain)"/>
    <property type="match status" value="1"/>
</dbReference>
<keyword evidence="3" id="KW-1185">Reference proteome</keyword>
<dbReference type="Gene3D" id="3.30.450.20">
    <property type="entry name" value="PAS domain"/>
    <property type="match status" value="1"/>
</dbReference>
<protein>
    <submittedName>
        <fullName evidence="2">GGDEF domain-containing protein</fullName>
    </submittedName>
</protein>
<dbReference type="InterPro" id="IPR000160">
    <property type="entry name" value="GGDEF_dom"/>
</dbReference>
<comment type="caution">
    <text evidence="2">The sequence shown here is derived from an EMBL/GenBank/DDBJ whole genome shotgun (WGS) entry which is preliminary data.</text>
</comment>
<dbReference type="InterPro" id="IPR043128">
    <property type="entry name" value="Rev_trsase/Diguanyl_cyclase"/>
</dbReference>
<proteinExistence type="predicted"/>
<dbReference type="InterPro" id="IPR029787">
    <property type="entry name" value="Nucleotide_cyclase"/>
</dbReference>
<dbReference type="PROSITE" id="PS50887">
    <property type="entry name" value="GGDEF"/>
    <property type="match status" value="1"/>
</dbReference>
<dbReference type="NCBIfam" id="TIGR00254">
    <property type="entry name" value="GGDEF"/>
    <property type="match status" value="1"/>
</dbReference>
<dbReference type="PANTHER" id="PTHR44757">
    <property type="entry name" value="DIGUANYLATE CYCLASE DGCP"/>
    <property type="match status" value="1"/>
</dbReference>
<evidence type="ECO:0000313" key="2">
    <source>
        <dbReference type="EMBL" id="MEE7457917.1"/>
    </source>
</evidence>
<dbReference type="Pfam" id="PF00990">
    <property type="entry name" value="GGDEF"/>
    <property type="match status" value="1"/>
</dbReference>
<evidence type="ECO:0000259" key="1">
    <source>
        <dbReference type="PROSITE" id="PS50887"/>
    </source>
</evidence>
<dbReference type="InterPro" id="IPR035965">
    <property type="entry name" value="PAS-like_dom_sf"/>
</dbReference>
<reference evidence="2 3" key="1">
    <citation type="journal article" date="2012" name="Genet. Mol. Biol.">
        <title>Analysis of 16S rRNA and mxaF genes revealing insights into Methylobacterium niche-specific plant association.</title>
        <authorList>
            <person name="Dourado M.N."/>
            <person name="Andreote F.D."/>
            <person name="Dini-Andreote F."/>
            <person name="Conti R."/>
            <person name="Araujo J.M."/>
            <person name="Araujo W.L."/>
        </authorList>
    </citation>
    <scope>NUCLEOTIDE SEQUENCE [LARGE SCALE GENOMIC DNA]</scope>
    <source>
        <strain evidence="2 3">SR1.6/4</strain>
    </source>
</reference>
<feature type="domain" description="GGDEF" evidence="1">
    <location>
        <begin position="168"/>
        <end position="295"/>
    </location>
</feature>
<evidence type="ECO:0000313" key="3">
    <source>
        <dbReference type="Proteomes" id="UP001349262"/>
    </source>
</evidence>
<organism evidence="2 3">
    <name type="scientific">Methylobacterium radiotolerans</name>
    <dbReference type="NCBI Taxonomy" id="31998"/>
    <lineage>
        <taxon>Bacteria</taxon>
        <taxon>Pseudomonadati</taxon>
        <taxon>Pseudomonadota</taxon>
        <taxon>Alphaproteobacteria</taxon>
        <taxon>Hyphomicrobiales</taxon>
        <taxon>Methylobacteriaceae</taxon>
        <taxon>Methylobacterium</taxon>
    </lineage>
</organism>
<name>A0ABU7TBG1_9HYPH</name>
<dbReference type="SMART" id="SM00267">
    <property type="entry name" value="GGDEF"/>
    <property type="match status" value="1"/>
</dbReference>
<gene>
    <name evidence="2" type="ORF">MRSR164_14385</name>
</gene>
<dbReference type="Gene3D" id="3.30.70.270">
    <property type="match status" value="1"/>
</dbReference>
<accession>A0ABU7TBG1</accession>
<sequence>MQLRIQAAIIGAQQAALKQVEPPFAAAMRAAGLGMWTCSLPDERLTWSDGVYDLFGLPSGTAVERADALALYTDASRRELTALRDRALAEAGGFRLDAEIRPASGGPRWIRITATVKSRHGRPLRLYGLKQDVTAEWRRLDQMRLRAETDALTGLANRARFEDRLREPVRTLILIDLDGFKTINDTYGHPAGDRCLREAARRIGLVCPRAELAARIGGDEFAVILDGDAAEAAACAERLVTALCRPFDHGGQRYPLGASVGVALCAAAQDPFALADAALYAAKAAGRRTYRLYDAGGLAAGSPAGHPARGG</sequence>
<dbReference type="SUPFAM" id="SSF55073">
    <property type="entry name" value="Nucleotide cyclase"/>
    <property type="match status" value="1"/>
</dbReference>
<dbReference type="PANTHER" id="PTHR44757:SF2">
    <property type="entry name" value="BIOFILM ARCHITECTURE MAINTENANCE PROTEIN MBAA"/>
    <property type="match status" value="1"/>
</dbReference>
<dbReference type="Proteomes" id="UP001349262">
    <property type="component" value="Unassembled WGS sequence"/>
</dbReference>